<feature type="domain" description="eCIS core" evidence="2">
    <location>
        <begin position="100"/>
        <end position="171"/>
    </location>
</feature>
<dbReference type="AlphaFoldDB" id="A0A6N9TYD2"/>
<organism evidence="4 5">
    <name type="scientific">Streptomyces halstedii</name>
    <dbReference type="NCBI Taxonomy" id="1944"/>
    <lineage>
        <taxon>Bacteria</taxon>
        <taxon>Bacillati</taxon>
        <taxon>Actinomycetota</taxon>
        <taxon>Actinomycetes</taxon>
        <taxon>Kitasatosporales</taxon>
        <taxon>Streptomycetaceae</taxon>
        <taxon>Streptomyces</taxon>
    </lineage>
</organism>
<evidence type="ECO:0000313" key="4">
    <source>
        <dbReference type="EMBL" id="NEA15292.1"/>
    </source>
</evidence>
<evidence type="ECO:0000259" key="2">
    <source>
        <dbReference type="Pfam" id="PF13699"/>
    </source>
</evidence>
<feature type="domain" description="Type VII secretion system protein EssD-like" evidence="3">
    <location>
        <begin position="283"/>
        <end position="370"/>
    </location>
</feature>
<dbReference type="Pfam" id="PF13699">
    <property type="entry name" value="eCIS_core"/>
    <property type="match status" value="1"/>
</dbReference>
<proteinExistence type="predicted"/>
<protein>
    <submittedName>
        <fullName evidence="4">DUF4157 domain-containing protein</fullName>
    </submittedName>
</protein>
<dbReference type="InterPro" id="IPR025295">
    <property type="entry name" value="eCIS_core_dom"/>
</dbReference>
<evidence type="ECO:0000313" key="5">
    <source>
        <dbReference type="Proteomes" id="UP000471293"/>
    </source>
</evidence>
<dbReference type="Pfam" id="PF13930">
    <property type="entry name" value="Endonuclea_NS_2"/>
    <property type="match status" value="1"/>
</dbReference>
<comment type="caution">
    <text evidence="4">The sequence shown here is derived from an EMBL/GenBank/DDBJ whole genome shotgun (WGS) entry which is preliminary data.</text>
</comment>
<evidence type="ECO:0000259" key="3">
    <source>
        <dbReference type="Pfam" id="PF13930"/>
    </source>
</evidence>
<evidence type="ECO:0000256" key="1">
    <source>
        <dbReference type="SAM" id="MobiDB-lite"/>
    </source>
</evidence>
<dbReference type="Proteomes" id="UP000471293">
    <property type="component" value="Unassembled WGS sequence"/>
</dbReference>
<dbReference type="EMBL" id="JAAGLQ010000148">
    <property type="protein sequence ID" value="NEA15292.1"/>
    <property type="molecule type" value="Genomic_DNA"/>
</dbReference>
<feature type="region of interest" description="Disordered" evidence="1">
    <location>
        <begin position="171"/>
        <end position="190"/>
    </location>
</feature>
<gene>
    <name evidence="4" type="ORF">G3I29_07055</name>
</gene>
<dbReference type="InterPro" id="IPR044927">
    <property type="entry name" value="Endonuclea_NS_2"/>
</dbReference>
<feature type="region of interest" description="Disordered" evidence="1">
    <location>
        <begin position="1"/>
        <end position="31"/>
    </location>
</feature>
<sequence length="524" mass="56008">MRTQEPGKWPDQRETHHRPARLADTAPVTPAATPSSMALLALQRSTGNAAVVQMLRQAGHPGAQALARHQHGEGCGHQQPGQAPVQRSAVHNVLRSGGRPLDAATRSDMETRLGADFSHVRLHTGAAAQRSAAEIGARAYTSGNHIVMGDSGADKHTLAHELTHVIQQRQGPVAGTDNGSGLKVSDPSDHYERDAETNATRVMAGGSTLVEDLGQDVPSADAESVQRIVMSDEAATLSSFTPSKTGATSLHGIPIRRPTTVTGQIKKTGTTGRPGAPNPLAVTSLHAQYRQAVANGQAATSLTEADVWSDLFAGAGYDRGHIMGLEVGGSDVSGNIVPQWSLNQQSGAWRKIERDLTAASNGDDVEFSVTYASSTGGYQTVMVPKDISAKVTSRTTGQSNSLTWDNGPDDNDLFRAGVSPEERREAYETTKIKCQVTSGSVLSEAQMHQFALRAITYAKALARSYRDYERAHANGSGQQASQFDAYWDEFTLSDVPKKNRTKFIEELVVAGRVTKSQAGYQILR</sequence>
<reference evidence="4 5" key="1">
    <citation type="submission" date="2020-01" db="EMBL/GenBank/DDBJ databases">
        <title>Insect and environment-associated Actinomycetes.</title>
        <authorList>
            <person name="Currrie C."/>
            <person name="Chevrette M."/>
            <person name="Carlson C."/>
            <person name="Stubbendieck R."/>
            <person name="Wendt-Pienkowski E."/>
        </authorList>
    </citation>
    <scope>NUCLEOTIDE SEQUENCE [LARGE SCALE GENOMIC DNA]</scope>
    <source>
        <strain evidence="4 5">SID11342</strain>
    </source>
</reference>
<name>A0A6N9TYD2_STRHA</name>
<accession>A0A6N9TYD2</accession>